<sequence>MFSDSLQLDARGNGHHLQMQIKSDNPQTTYSHQTTYVNVPETGARDKYEITTPNWSLPVNPTGNT</sequence>
<accession>A0A8S3YTG5</accession>
<evidence type="ECO:0000256" key="1">
    <source>
        <dbReference type="SAM" id="MobiDB-lite"/>
    </source>
</evidence>
<feature type="non-terminal residue" evidence="2">
    <location>
        <position position="1"/>
    </location>
</feature>
<reference evidence="2" key="1">
    <citation type="submission" date="2021-04" db="EMBL/GenBank/DDBJ databases">
        <authorList>
            <consortium name="Molecular Ecology Group"/>
        </authorList>
    </citation>
    <scope>NUCLEOTIDE SEQUENCE</scope>
</reference>
<dbReference type="Proteomes" id="UP000678393">
    <property type="component" value="Unassembled WGS sequence"/>
</dbReference>
<organism evidence="2 3">
    <name type="scientific">Candidula unifasciata</name>
    <dbReference type="NCBI Taxonomy" id="100452"/>
    <lineage>
        <taxon>Eukaryota</taxon>
        <taxon>Metazoa</taxon>
        <taxon>Spiralia</taxon>
        <taxon>Lophotrochozoa</taxon>
        <taxon>Mollusca</taxon>
        <taxon>Gastropoda</taxon>
        <taxon>Heterobranchia</taxon>
        <taxon>Euthyneura</taxon>
        <taxon>Panpulmonata</taxon>
        <taxon>Eupulmonata</taxon>
        <taxon>Stylommatophora</taxon>
        <taxon>Helicina</taxon>
        <taxon>Helicoidea</taxon>
        <taxon>Geomitridae</taxon>
        <taxon>Candidula</taxon>
    </lineage>
</organism>
<feature type="compositionally biased region" description="Polar residues" evidence="1">
    <location>
        <begin position="51"/>
        <end position="65"/>
    </location>
</feature>
<gene>
    <name evidence="2" type="ORF">CUNI_LOCUS4049</name>
</gene>
<proteinExistence type="predicted"/>
<comment type="caution">
    <text evidence="2">The sequence shown here is derived from an EMBL/GenBank/DDBJ whole genome shotgun (WGS) entry which is preliminary data.</text>
</comment>
<keyword evidence="3" id="KW-1185">Reference proteome</keyword>
<evidence type="ECO:0000313" key="2">
    <source>
        <dbReference type="EMBL" id="CAG5118491.1"/>
    </source>
</evidence>
<dbReference type="EMBL" id="CAJHNH020000558">
    <property type="protein sequence ID" value="CAG5118491.1"/>
    <property type="molecule type" value="Genomic_DNA"/>
</dbReference>
<feature type="region of interest" description="Disordered" evidence="1">
    <location>
        <begin position="41"/>
        <end position="65"/>
    </location>
</feature>
<dbReference type="AlphaFoldDB" id="A0A8S3YTG5"/>
<protein>
    <submittedName>
        <fullName evidence="2">Uncharacterized protein</fullName>
    </submittedName>
</protein>
<name>A0A8S3YTG5_9EUPU</name>
<evidence type="ECO:0000313" key="3">
    <source>
        <dbReference type="Proteomes" id="UP000678393"/>
    </source>
</evidence>